<gene>
    <name evidence="2" type="ORF">BBU118A_0720</name>
</gene>
<dbReference type="EMBL" id="ABGI02000006">
    <property type="protein sequence ID" value="EEG98937.1"/>
    <property type="molecule type" value="Genomic_DNA"/>
</dbReference>
<keyword evidence="1" id="KW-0472">Membrane</keyword>
<comment type="caution">
    <text evidence="2">The sequence shown here is derived from an EMBL/GenBank/DDBJ whole genome shotgun (WGS) entry which is preliminary data.</text>
</comment>
<reference evidence="2 3" key="1">
    <citation type="submission" date="2009-03" db="EMBL/GenBank/DDBJ databases">
        <authorList>
            <person name="Fraser-Liggett C.M."/>
            <person name="Mongodin E.F."/>
            <person name="Casjens B."/>
            <person name="Dunn J."/>
            <person name="Luft B."/>
            <person name="Qiu W."/>
            <person name="Schutzer S."/>
            <person name="Sebastian Y."/>
        </authorList>
    </citation>
    <scope>NUCLEOTIDE SEQUENCE [LARGE SCALE GENOMIC DNA]</scope>
    <source>
        <strain evidence="2 3">118a</strain>
    </source>
</reference>
<dbReference type="AlphaFoldDB" id="A0A7U8EZB6"/>
<evidence type="ECO:0000313" key="3">
    <source>
        <dbReference type="Proteomes" id="UP000006208"/>
    </source>
</evidence>
<keyword evidence="1" id="KW-1133">Transmembrane helix</keyword>
<sequence length="37" mass="4271">MIFCFVDFYSRFSMVFVVLGNNFGKLGCVFIIIESIN</sequence>
<keyword evidence="1" id="KW-0812">Transmembrane</keyword>
<dbReference type="Proteomes" id="UP000006208">
    <property type="component" value="Unassembled WGS sequence"/>
</dbReference>
<organism evidence="2 3">
    <name type="scientific">Borreliella burgdorferi 118a</name>
    <dbReference type="NCBI Taxonomy" id="476210"/>
    <lineage>
        <taxon>Bacteria</taxon>
        <taxon>Pseudomonadati</taxon>
        <taxon>Spirochaetota</taxon>
        <taxon>Spirochaetia</taxon>
        <taxon>Spirochaetales</taxon>
        <taxon>Borreliaceae</taxon>
        <taxon>Borreliella</taxon>
    </lineage>
</organism>
<accession>A0A7U8EZB6</accession>
<evidence type="ECO:0000256" key="1">
    <source>
        <dbReference type="SAM" id="Phobius"/>
    </source>
</evidence>
<feature type="transmembrane region" description="Helical" evidence="1">
    <location>
        <begin position="12"/>
        <end position="33"/>
    </location>
</feature>
<evidence type="ECO:0000313" key="2">
    <source>
        <dbReference type="EMBL" id="EEG98937.1"/>
    </source>
</evidence>
<proteinExistence type="predicted"/>
<protein>
    <submittedName>
        <fullName evidence="2">Uncharacterized protein</fullName>
    </submittedName>
</protein>
<name>A0A7U8EZB6_BORBG</name>